<dbReference type="Proteomes" id="UP000799754">
    <property type="component" value="Unassembled WGS sequence"/>
</dbReference>
<protein>
    <submittedName>
        <fullName evidence="1">Uncharacterized protein</fullName>
    </submittedName>
</protein>
<name>A0ACB6RK22_9PLEO</name>
<evidence type="ECO:0000313" key="2">
    <source>
        <dbReference type="Proteomes" id="UP000799754"/>
    </source>
</evidence>
<dbReference type="EMBL" id="MU006747">
    <property type="protein sequence ID" value="KAF2622114.1"/>
    <property type="molecule type" value="Genomic_DNA"/>
</dbReference>
<gene>
    <name evidence="1" type="ORF">BU25DRAFT_480952</name>
</gene>
<proteinExistence type="predicted"/>
<organism evidence="1 2">
    <name type="scientific">Macroventuria anomochaeta</name>
    <dbReference type="NCBI Taxonomy" id="301207"/>
    <lineage>
        <taxon>Eukaryota</taxon>
        <taxon>Fungi</taxon>
        <taxon>Dikarya</taxon>
        <taxon>Ascomycota</taxon>
        <taxon>Pezizomycotina</taxon>
        <taxon>Dothideomycetes</taxon>
        <taxon>Pleosporomycetidae</taxon>
        <taxon>Pleosporales</taxon>
        <taxon>Pleosporineae</taxon>
        <taxon>Didymellaceae</taxon>
        <taxon>Macroventuria</taxon>
    </lineage>
</organism>
<reference evidence="1" key="1">
    <citation type="journal article" date="2020" name="Stud. Mycol.">
        <title>101 Dothideomycetes genomes: a test case for predicting lifestyles and emergence of pathogens.</title>
        <authorList>
            <person name="Haridas S."/>
            <person name="Albert R."/>
            <person name="Binder M."/>
            <person name="Bloem J."/>
            <person name="Labutti K."/>
            <person name="Salamov A."/>
            <person name="Andreopoulos B."/>
            <person name="Baker S."/>
            <person name="Barry K."/>
            <person name="Bills G."/>
            <person name="Bluhm B."/>
            <person name="Cannon C."/>
            <person name="Castanera R."/>
            <person name="Culley D."/>
            <person name="Daum C."/>
            <person name="Ezra D."/>
            <person name="Gonzalez J."/>
            <person name="Henrissat B."/>
            <person name="Kuo A."/>
            <person name="Liang C."/>
            <person name="Lipzen A."/>
            <person name="Lutzoni F."/>
            <person name="Magnuson J."/>
            <person name="Mondo S."/>
            <person name="Nolan M."/>
            <person name="Ohm R."/>
            <person name="Pangilinan J."/>
            <person name="Park H.-J."/>
            <person name="Ramirez L."/>
            <person name="Alfaro M."/>
            <person name="Sun H."/>
            <person name="Tritt A."/>
            <person name="Yoshinaga Y."/>
            <person name="Zwiers L.-H."/>
            <person name="Turgeon B."/>
            <person name="Goodwin S."/>
            <person name="Spatafora J."/>
            <person name="Crous P."/>
            <person name="Grigoriev I."/>
        </authorList>
    </citation>
    <scope>NUCLEOTIDE SEQUENCE</scope>
    <source>
        <strain evidence="1">CBS 525.71</strain>
    </source>
</reference>
<comment type="caution">
    <text evidence="1">The sequence shown here is derived from an EMBL/GenBank/DDBJ whole genome shotgun (WGS) entry which is preliminary data.</text>
</comment>
<sequence length="68" mass="7527">MLFELVIDQPLFDSFVTIPTILIRHVLVISSIELVVRALASTIALPGDTVTERGFLFFTPGLVRENAL</sequence>
<keyword evidence="2" id="KW-1185">Reference proteome</keyword>
<evidence type="ECO:0000313" key="1">
    <source>
        <dbReference type="EMBL" id="KAF2622114.1"/>
    </source>
</evidence>
<accession>A0ACB6RK22</accession>